<dbReference type="Pfam" id="PF04365">
    <property type="entry name" value="BrnT_toxin"/>
    <property type="match status" value="1"/>
</dbReference>
<dbReference type="OrthoDB" id="9798158at2"/>
<dbReference type="InterPro" id="IPR038573">
    <property type="entry name" value="BrnT_sf"/>
</dbReference>
<evidence type="ECO:0000313" key="2">
    <source>
        <dbReference type="Proteomes" id="UP000314011"/>
    </source>
</evidence>
<gene>
    <name evidence="1" type="ORF">FHY64_20060</name>
</gene>
<sequence length="97" mass="11118">MVFEGFDWDDGNWPKCGKHGMTRAEIEEVFLNTPAIKPHPNHSQVEERMKAIGKTDEGRAAYVSFTLRPSRAGGALIRPVSARYMHRKEVKKYEQDN</sequence>
<comment type="caution">
    <text evidence="1">The sequence shown here is derived from an EMBL/GenBank/DDBJ whole genome shotgun (WGS) entry which is preliminary data.</text>
</comment>
<keyword evidence="2" id="KW-1185">Reference proteome</keyword>
<dbReference type="AlphaFoldDB" id="A0A5C5GA90"/>
<dbReference type="EMBL" id="VFFF01000008">
    <property type="protein sequence ID" value="TNY30467.1"/>
    <property type="molecule type" value="Genomic_DNA"/>
</dbReference>
<dbReference type="Proteomes" id="UP000314011">
    <property type="component" value="Unassembled WGS sequence"/>
</dbReference>
<protein>
    <submittedName>
        <fullName evidence="1">BrnT family toxin</fullName>
    </submittedName>
</protein>
<reference evidence="1 2" key="1">
    <citation type="submission" date="2019-06" db="EMBL/GenBank/DDBJ databases">
        <title>Genome of new Rhodobacteraceae sp. SM1903.</title>
        <authorList>
            <person name="Ren X."/>
        </authorList>
    </citation>
    <scope>NUCLEOTIDE SEQUENCE [LARGE SCALE GENOMIC DNA]</scope>
    <source>
        <strain evidence="1 2">SM1903</strain>
    </source>
</reference>
<dbReference type="InterPro" id="IPR007460">
    <property type="entry name" value="BrnT_toxin"/>
</dbReference>
<dbReference type="Gene3D" id="3.10.450.530">
    <property type="entry name" value="Ribonuclease toxin, BrnT, of type II toxin-antitoxin system"/>
    <property type="match status" value="1"/>
</dbReference>
<accession>A0A5C5GA90</accession>
<proteinExistence type="predicted"/>
<evidence type="ECO:0000313" key="1">
    <source>
        <dbReference type="EMBL" id="TNY30467.1"/>
    </source>
</evidence>
<organism evidence="1 2">
    <name type="scientific">Pelagovum pacificum</name>
    <dbReference type="NCBI Taxonomy" id="2588711"/>
    <lineage>
        <taxon>Bacteria</taxon>
        <taxon>Pseudomonadati</taxon>
        <taxon>Pseudomonadota</taxon>
        <taxon>Alphaproteobacteria</taxon>
        <taxon>Rhodobacterales</taxon>
        <taxon>Paracoccaceae</taxon>
        <taxon>Pelagovum</taxon>
    </lineage>
</organism>
<name>A0A5C5GA90_9RHOB</name>